<protein>
    <submittedName>
        <fullName evidence="1">Uncharacterized protein</fullName>
    </submittedName>
</protein>
<organism evidence="1">
    <name type="scientific">Anguilla anguilla</name>
    <name type="common">European freshwater eel</name>
    <name type="synonym">Muraena anguilla</name>
    <dbReference type="NCBI Taxonomy" id="7936"/>
    <lineage>
        <taxon>Eukaryota</taxon>
        <taxon>Metazoa</taxon>
        <taxon>Chordata</taxon>
        <taxon>Craniata</taxon>
        <taxon>Vertebrata</taxon>
        <taxon>Euteleostomi</taxon>
        <taxon>Actinopterygii</taxon>
        <taxon>Neopterygii</taxon>
        <taxon>Teleostei</taxon>
        <taxon>Anguilliformes</taxon>
        <taxon>Anguillidae</taxon>
        <taxon>Anguilla</taxon>
    </lineage>
</organism>
<name>A0A0E9S0G4_ANGAN</name>
<sequence length="27" mass="3131">MGRQSHMQTVSLKNTVSYMCIIYALRV</sequence>
<reference evidence="1" key="2">
    <citation type="journal article" date="2015" name="Fish Shellfish Immunol.">
        <title>Early steps in the European eel (Anguilla anguilla)-Vibrio vulnificus interaction in the gills: Role of the RtxA13 toxin.</title>
        <authorList>
            <person name="Callol A."/>
            <person name="Pajuelo D."/>
            <person name="Ebbesson L."/>
            <person name="Teles M."/>
            <person name="MacKenzie S."/>
            <person name="Amaro C."/>
        </authorList>
    </citation>
    <scope>NUCLEOTIDE SEQUENCE</scope>
</reference>
<dbReference type="AlphaFoldDB" id="A0A0E9S0G4"/>
<reference evidence="1" key="1">
    <citation type="submission" date="2014-11" db="EMBL/GenBank/DDBJ databases">
        <authorList>
            <person name="Amaro Gonzalez C."/>
        </authorList>
    </citation>
    <scope>NUCLEOTIDE SEQUENCE</scope>
</reference>
<dbReference type="EMBL" id="GBXM01073638">
    <property type="protein sequence ID" value="JAH34939.1"/>
    <property type="molecule type" value="Transcribed_RNA"/>
</dbReference>
<evidence type="ECO:0000313" key="1">
    <source>
        <dbReference type="EMBL" id="JAH34939.1"/>
    </source>
</evidence>
<accession>A0A0E9S0G4</accession>
<proteinExistence type="predicted"/>